<comment type="subcellular location">
    <subcellularLocation>
        <location evidence="1">Nucleus</location>
        <location evidence="1">Nucleolus</location>
    </subcellularLocation>
</comment>
<dbReference type="Proteomes" id="UP000266673">
    <property type="component" value="Unassembled WGS sequence"/>
</dbReference>
<evidence type="ECO:0000313" key="6">
    <source>
        <dbReference type="EMBL" id="RIB29007.1"/>
    </source>
</evidence>
<dbReference type="GO" id="GO:0000462">
    <property type="term" value="P:maturation of SSU-rRNA from tricistronic rRNA transcript (SSU-rRNA, 5.8S rRNA, LSU-rRNA)"/>
    <property type="evidence" value="ECO:0007669"/>
    <property type="project" value="InterPro"/>
</dbReference>
<dbReference type="STRING" id="44941.A0A397W5Z6"/>
<feature type="compositionally biased region" description="Basic residues" evidence="5">
    <location>
        <begin position="25"/>
        <end position="36"/>
    </location>
</feature>
<feature type="region of interest" description="Disordered" evidence="5">
    <location>
        <begin position="1"/>
        <end position="40"/>
    </location>
</feature>
<comment type="similarity">
    <text evidence="2">Belongs to the SLX9 family.</text>
</comment>
<gene>
    <name evidence="6" type="ORF">C2G38_2057828</name>
</gene>
<evidence type="ECO:0000256" key="1">
    <source>
        <dbReference type="ARBA" id="ARBA00004604"/>
    </source>
</evidence>
<dbReference type="GO" id="GO:0005730">
    <property type="term" value="C:nucleolus"/>
    <property type="evidence" value="ECO:0007669"/>
    <property type="project" value="UniProtKB-SubCell"/>
</dbReference>
<dbReference type="OrthoDB" id="18703at2759"/>
<dbReference type="GO" id="GO:0030688">
    <property type="term" value="C:preribosome, small subunit precursor"/>
    <property type="evidence" value="ECO:0007669"/>
    <property type="project" value="InterPro"/>
</dbReference>
<dbReference type="EMBL" id="QKWP01000049">
    <property type="protein sequence ID" value="RIB29007.1"/>
    <property type="molecule type" value="Genomic_DNA"/>
</dbReference>
<dbReference type="PANTHER" id="PTHR31109:SF2">
    <property type="entry name" value="RIBOSOME BIOGENESIS PROTEIN SLX9 HOMOLOG"/>
    <property type="match status" value="1"/>
</dbReference>
<dbReference type="InterPro" id="IPR028160">
    <property type="entry name" value="Slx9-like"/>
</dbReference>
<protein>
    <recommendedName>
        <fullName evidence="3">Ribosome biogenesis protein SLX9</fullName>
    </recommendedName>
</protein>
<comment type="caution">
    <text evidence="6">The sequence shown here is derived from an EMBL/GenBank/DDBJ whole genome shotgun (WGS) entry which is preliminary data.</text>
</comment>
<keyword evidence="4" id="KW-0539">Nucleus</keyword>
<proteinExistence type="inferred from homology"/>
<evidence type="ECO:0000256" key="3">
    <source>
        <dbReference type="ARBA" id="ARBA00021321"/>
    </source>
</evidence>
<reference evidence="6 7" key="1">
    <citation type="submission" date="2018-06" db="EMBL/GenBank/DDBJ databases">
        <title>Comparative genomics reveals the genomic features of Rhizophagus irregularis, R. cerebriforme, R. diaphanum and Gigaspora rosea, and their symbiotic lifestyle signature.</title>
        <authorList>
            <person name="Morin E."/>
            <person name="San Clemente H."/>
            <person name="Chen E.C.H."/>
            <person name="De La Providencia I."/>
            <person name="Hainaut M."/>
            <person name="Kuo A."/>
            <person name="Kohler A."/>
            <person name="Murat C."/>
            <person name="Tang N."/>
            <person name="Roy S."/>
            <person name="Loubradou J."/>
            <person name="Henrissat B."/>
            <person name="Grigoriev I.V."/>
            <person name="Corradi N."/>
            <person name="Roux C."/>
            <person name="Martin F.M."/>
        </authorList>
    </citation>
    <scope>NUCLEOTIDE SEQUENCE [LARGE SCALE GENOMIC DNA]</scope>
    <source>
        <strain evidence="6 7">DAOM 194757</strain>
    </source>
</reference>
<keyword evidence="7" id="KW-1185">Reference proteome</keyword>
<dbReference type="PANTHER" id="PTHR31109">
    <property type="entry name" value="PROTEIN FAM207A"/>
    <property type="match status" value="1"/>
</dbReference>
<name>A0A397W5Z6_9GLOM</name>
<accession>A0A397W5Z6</accession>
<sequence length="143" mass="16504">MKDIKRIRRLVQRFEPTGSNAVRNKTNKKKRNKKNSSKIEESLNISSLVQSLPIIDAGPNFQPQPQTRKSHQKPPQTGLDIKPVKSQKARKRIMKEEIQRFHKVMQHSAFKADPLSTVKQHVENTIEKKENIPSDKSSMNVDK</sequence>
<dbReference type="AlphaFoldDB" id="A0A397W5Z6"/>
<feature type="region of interest" description="Disordered" evidence="5">
    <location>
        <begin position="54"/>
        <end position="88"/>
    </location>
</feature>
<evidence type="ECO:0000256" key="4">
    <source>
        <dbReference type="ARBA" id="ARBA00023242"/>
    </source>
</evidence>
<dbReference type="GO" id="GO:0030686">
    <property type="term" value="C:90S preribosome"/>
    <property type="evidence" value="ECO:0007669"/>
    <property type="project" value="InterPro"/>
</dbReference>
<evidence type="ECO:0000313" key="7">
    <source>
        <dbReference type="Proteomes" id="UP000266673"/>
    </source>
</evidence>
<evidence type="ECO:0000256" key="2">
    <source>
        <dbReference type="ARBA" id="ARBA00011022"/>
    </source>
</evidence>
<evidence type="ECO:0000256" key="5">
    <source>
        <dbReference type="SAM" id="MobiDB-lite"/>
    </source>
</evidence>
<organism evidence="6 7">
    <name type="scientific">Gigaspora rosea</name>
    <dbReference type="NCBI Taxonomy" id="44941"/>
    <lineage>
        <taxon>Eukaryota</taxon>
        <taxon>Fungi</taxon>
        <taxon>Fungi incertae sedis</taxon>
        <taxon>Mucoromycota</taxon>
        <taxon>Glomeromycotina</taxon>
        <taxon>Glomeromycetes</taxon>
        <taxon>Diversisporales</taxon>
        <taxon>Gigasporaceae</taxon>
        <taxon>Gigaspora</taxon>
    </lineage>
</organism>
<dbReference type="Pfam" id="PF15341">
    <property type="entry name" value="SLX9"/>
    <property type="match status" value="1"/>
</dbReference>
<feature type="compositionally biased region" description="Basic residues" evidence="5">
    <location>
        <begin position="1"/>
        <end position="11"/>
    </location>
</feature>